<sequence>MDIHQEPRISGPMFPHSHRDREPQSQPCLKGTIISVRTGRRSEETAQIITIKLENWEHRPNQLLNTEVDLILHLRS</sequence>
<dbReference type="AlphaFoldDB" id="W4LSN1"/>
<evidence type="ECO:0000313" key="2">
    <source>
        <dbReference type="EMBL" id="ETX00756.1"/>
    </source>
</evidence>
<feature type="region of interest" description="Disordered" evidence="1">
    <location>
        <begin position="1"/>
        <end position="26"/>
    </location>
</feature>
<gene>
    <name evidence="2" type="ORF">ETSY1_10050</name>
</gene>
<dbReference type="EMBL" id="AZHW01000309">
    <property type="protein sequence ID" value="ETX00756.1"/>
    <property type="molecule type" value="Genomic_DNA"/>
</dbReference>
<comment type="caution">
    <text evidence="2">The sequence shown here is derived from an EMBL/GenBank/DDBJ whole genome shotgun (WGS) entry which is preliminary data.</text>
</comment>
<dbReference type="Proteomes" id="UP000019141">
    <property type="component" value="Unassembled WGS sequence"/>
</dbReference>
<protein>
    <submittedName>
        <fullName evidence="2">Uncharacterized protein</fullName>
    </submittedName>
</protein>
<dbReference type="HOGENOM" id="CLU_2647758_0_0_7"/>
<accession>W4LSN1</accession>
<evidence type="ECO:0000256" key="1">
    <source>
        <dbReference type="SAM" id="MobiDB-lite"/>
    </source>
</evidence>
<keyword evidence="3" id="KW-1185">Reference proteome</keyword>
<name>W4LSN1_ENTF1</name>
<organism evidence="2 3">
    <name type="scientific">Entotheonella factor</name>
    <dbReference type="NCBI Taxonomy" id="1429438"/>
    <lineage>
        <taxon>Bacteria</taxon>
        <taxon>Pseudomonadati</taxon>
        <taxon>Nitrospinota/Tectimicrobiota group</taxon>
        <taxon>Candidatus Tectimicrobiota</taxon>
        <taxon>Candidatus Entotheonellia</taxon>
        <taxon>Candidatus Entotheonellales</taxon>
        <taxon>Candidatus Entotheonellaceae</taxon>
        <taxon>Candidatus Entotheonella</taxon>
    </lineage>
</organism>
<reference evidence="2 3" key="1">
    <citation type="journal article" date="2014" name="Nature">
        <title>An environmental bacterial taxon with a large and distinct metabolic repertoire.</title>
        <authorList>
            <person name="Wilson M.C."/>
            <person name="Mori T."/>
            <person name="Ruckert C."/>
            <person name="Uria A.R."/>
            <person name="Helf M.J."/>
            <person name="Takada K."/>
            <person name="Gernert C."/>
            <person name="Steffens U.A."/>
            <person name="Heycke N."/>
            <person name="Schmitt S."/>
            <person name="Rinke C."/>
            <person name="Helfrich E.J."/>
            <person name="Brachmann A.O."/>
            <person name="Gurgui C."/>
            <person name="Wakimoto T."/>
            <person name="Kracht M."/>
            <person name="Crusemann M."/>
            <person name="Hentschel U."/>
            <person name="Abe I."/>
            <person name="Matsunaga S."/>
            <person name="Kalinowski J."/>
            <person name="Takeyama H."/>
            <person name="Piel J."/>
        </authorList>
    </citation>
    <scope>NUCLEOTIDE SEQUENCE [LARGE SCALE GENOMIC DNA]</scope>
    <source>
        <strain evidence="3">TSY1</strain>
    </source>
</reference>
<proteinExistence type="predicted"/>
<evidence type="ECO:0000313" key="3">
    <source>
        <dbReference type="Proteomes" id="UP000019141"/>
    </source>
</evidence>